<dbReference type="InterPro" id="IPR017871">
    <property type="entry name" value="ABC_transporter-like_CS"/>
</dbReference>
<dbReference type="InterPro" id="IPR005895">
    <property type="entry name" value="ABC_transptr_haem_export_CcmA"/>
</dbReference>
<evidence type="ECO:0000256" key="1">
    <source>
        <dbReference type="ARBA" id="ARBA00022448"/>
    </source>
</evidence>
<protein>
    <submittedName>
        <fullName evidence="8">Heme exporter protein A</fullName>
    </submittedName>
</protein>
<dbReference type="Pfam" id="PF00005">
    <property type="entry name" value="ABC_tran"/>
    <property type="match status" value="1"/>
</dbReference>
<dbReference type="GO" id="GO:0016887">
    <property type="term" value="F:ATP hydrolysis activity"/>
    <property type="evidence" value="ECO:0007669"/>
    <property type="project" value="InterPro"/>
</dbReference>
<dbReference type="InterPro" id="IPR003439">
    <property type="entry name" value="ABC_transporter-like_ATP-bd"/>
</dbReference>
<evidence type="ECO:0000256" key="4">
    <source>
        <dbReference type="ARBA" id="ARBA00022840"/>
    </source>
</evidence>
<dbReference type="GO" id="GO:0005524">
    <property type="term" value="F:ATP binding"/>
    <property type="evidence" value="ECO:0007669"/>
    <property type="project" value="UniProtKB-KW"/>
</dbReference>
<evidence type="ECO:0000256" key="3">
    <source>
        <dbReference type="ARBA" id="ARBA00022748"/>
    </source>
</evidence>
<evidence type="ECO:0000256" key="2">
    <source>
        <dbReference type="ARBA" id="ARBA00022741"/>
    </source>
</evidence>
<dbReference type="EMBL" id="SMAF01000005">
    <property type="protein sequence ID" value="TCS99645.1"/>
    <property type="molecule type" value="Genomic_DNA"/>
</dbReference>
<dbReference type="SUPFAM" id="SSF52540">
    <property type="entry name" value="P-loop containing nucleoside triphosphate hydrolases"/>
    <property type="match status" value="1"/>
</dbReference>
<dbReference type="InterPro" id="IPR003593">
    <property type="entry name" value="AAA+_ATPase"/>
</dbReference>
<sequence>MAGLNSELPPLLVTRGLAFGYDEHGMFRDLDLCLRPGTGLVLCGSNGSGKSTLLRLLAGLLLPDSGSIERAIEHTTGEPVALAWHGHHLGLKTGLSVIENLRWSGGMHERRRRMTPASALETVGLDGFEHVPTRELSAGQRKRVALARLLLSPAPLWLLDEPYANLDPRGAQLVDRLIGHHLRNGGSVVLSVHRPDQAAFEGPRQLLDLDALP</sequence>
<comment type="caution">
    <text evidence="8">The sequence shown here is derived from an EMBL/GenBank/DDBJ whole genome shotgun (WGS) entry which is preliminary data.</text>
</comment>
<dbReference type="PANTHER" id="PTHR43499:SF1">
    <property type="entry name" value="ABC TRANSPORTER I FAMILY MEMBER 1"/>
    <property type="match status" value="1"/>
</dbReference>
<keyword evidence="5" id="KW-1278">Translocase</keyword>
<dbReference type="Proteomes" id="UP000294599">
    <property type="component" value="Unassembled WGS sequence"/>
</dbReference>
<organism evidence="8 9">
    <name type="scientific">Pseudofulvimonas gallinarii</name>
    <dbReference type="NCBI Taxonomy" id="634155"/>
    <lineage>
        <taxon>Bacteria</taxon>
        <taxon>Pseudomonadati</taxon>
        <taxon>Pseudomonadota</taxon>
        <taxon>Gammaproteobacteria</taxon>
        <taxon>Lysobacterales</taxon>
        <taxon>Rhodanobacteraceae</taxon>
        <taxon>Pseudofulvimonas</taxon>
    </lineage>
</organism>
<accession>A0A4S3L121</accession>
<dbReference type="PROSITE" id="PS50893">
    <property type="entry name" value="ABC_TRANSPORTER_2"/>
    <property type="match status" value="1"/>
</dbReference>
<name>A0A4S3L121_9GAMM</name>
<keyword evidence="3" id="KW-0201">Cytochrome c-type biogenesis</keyword>
<keyword evidence="9" id="KW-1185">Reference proteome</keyword>
<feature type="domain" description="ABC transporter" evidence="7">
    <location>
        <begin position="12"/>
        <end position="211"/>
    </location>
</feature>
<evidence type="ECO:0000313" key="9">
    <source>
        <dbReference type="Proteomes" id="UP000294599"/>
    </source>
</evidence>
<evidence type="ECO:0000313" key="8">
    <source>
        <dbReference type="EMBL" id="TCS99645.1"/>
    </source>
</evidence>
<dbReference type="RefSeq" id="WP_123520913.1">
    <property type="nucleotide sequence ID" value="NZ_JBHMFH010000001.1"/>
</dbReference>
<dbReference type="GO" id="GO:0022857">
    <property type="term" value="F:transmembrane transporter activity"/>
    <property type="evidence" value="ECO:0007669"/>
    <property type="project" value="InterPro"/>
</dbReference>
<proteinExistence type="predicted"/>
<dbReference type="AlphaFoldDB" id="A0A4S3L121"/>
<evidence type="ECO:0000256" key="6">
    <source>
        <dbReference type="ARBA" id="ARBA00023136"/>
    </source>
</evidence>
<dbReference type="InterPro" id="IPR027417">
    <property type="entry name" value="P-loop_NTPase"/>
</dbReference>
<dbReference type="Gene3D" id="3.40.50.300">
    <property type="entry name" value="P-loop containing nucleotide triphosphate hydrolases"/>
    <property type="match status" value="1"/>
</dbReference>
<dbReference type="PANTHER" id="PTHR43499">
    <property type="entry name" value="ABC TRANSPORTER I FAMILY MEMBER 1"/>
    <property type="match status" value="1"/>
</dbReference>
<evidence type="ECO:0000256" key="5">
    <source>
        <dbReference type="ARBA" id="ARBA00022967"/>
    </source>
</evidence>
<evidence type="ECO:0000259" key="7">
    <source>
        <dbReference type="PROSITE" id="PS50893"/>
    </source>
</evidence>
<dbReference type="OrthoDB" id="9800654at2"/>
<dbReference type="PROSITE" id="PS00211">
    <property type="entry name" value="ABC_TRANSPORTER_1"/>
    <property type="match status" value="1"/>
</dbReference>
<keyword evidence="1" id="KW-0813">Transport</keyword>
<dbReference type="GO" id="GO:0017004">
    <property type="term" value="P:cytochrome complex assembly"/>
    <property type="evidence" value="ECO:0007669"/>
    <property type="project" value="UniProtKB-KW"/>
</dbReference>
<dbReference type="NCBIfam" id="TIGR01189">
    <property type="entry name" value="ccmA"/>
    <property type="match status" value="1"/>
</dbReference>
<keyword evidence="2" id="KW-0547">Nucleotide-binding</keyword>
<dbReference type="SMART" id="SM00382">
    <property type="entry name" value="AAA"/>
    <property type="match status" value="1"/>
</dbReference>
<keyword evidence="4" id="KW-0067">ATP-binding</keyword>
<gene>
    <name evidence="8" type="ORF">EDC25_10578</name>
</gene>
<keyword evidence="6" id="KW-0472">Membrane</keyword>
<reference evidence="8 9" key="1">
    <citation type="submission" date="2019-03" db="EMBL/GenBank/DDBJ databases">
        <title>Genomic Encyclopedia of Type Strains, Phase IV (KMG-IV): sequencing the most valuable type-strain genomes for metagenomic binning, comparative biology and taxonomic classification.</title>
        <authorList>
            <person name="Goeker M."/>
        </authorList>
    </citation>
    <scope>NUCLEOTIDE SEQUENCE [LARGE SCALE GENOMIC DNA]</scope>
    <source>
        <strain evidence="8 9">DSM 21944</strain>
    </source>
</reference>